<evidence type="ECO:0000313" key="6">
    <source>
        <dbReference type="Proteomes" id="UP000246740"/>
    </source>
</evidence>
<feature type="compositionally biased region" description="Basic and acidic residues" evidence="3">
    <location>
        <begin position="226"/>
        <end position="244"/>
    </location>
</feature>
<dbReference type="PANTHER" id="PTHR11829:SF343">
    <property type="entry name" value="FORK-HEAD DOMAIN-CONTAINING PROTEIN"/>
    <property type="match status" value="1"/>
</dbReference>
<dbReference type="Pfam" id="PF00250">
    <property type="entry name" value="Forkhead"/>
    <property type="match status" value="1"/>
</dbReference>
<dbReference type="SMART" id="SM00339">
    <property type="entry name" value="FH"/>
    <property type="match status" value="1"/>
</dbReference>
<dbReference type="Proteomes" id="UP000246740">
    <property type="component" value="Unassembled WGS sequence"/>
</dbReference>
<dbReference type="PRINTS" id="PR00053">
    <property type="entry name" value="FORKHEAD"/>
</dbReference>
<feature type="compositionally biased region" description="Gly residues" evidence="3">
    <location>
        <begin position="409"/>
        <end position="419"/>
    </location>
</feature>
<keyword evidence="6" id="KW-1185">Reference proteome</keyword>
<dbReference type="PANTHER" id="PTHR11829">
    <property type="entry name" value="FORKHEAD BOX PROTEIN"/>
    <property type="match status" value="1"/>
</dbReference>
<feature type="domain" description="Fork-head" evidence="4">
    <location>
        <begin position="523"/>
        <end position="642"/>
    </location>
</feature>
<dbReference type="InterPro" id="IPR050211">
    <property type="entry name" value="FOX_domain-containing"/>
</dbReference>
<feature type="compositionally biased region" description="Polar residues" evidence="3">
    <location>
        <begin position="50"/>
        <end position="59"/>
    </location>
</feature>
<sequence length="784" mass="84237">MLASLRPMSPSELAFNSHRAQRRPSTSMVSPNSRQPSLVPPYGALRPVASSPQLQGSRPSQHRQRSWHHPYAQATRAGSSSTAFGPPGTVASSTPASGPVDMPIARSRLSPESNVHDEHAGLYRRHSPSQAPDRLPPPPAPERGWRSEQPSGHPNSGVANMPVRDAERLGHIGPSRSRGRSSTLSMAHSEVSHQHQRGMPYAAVRMDSPTFAARASGDALALPPRSWDDRRGRRDSFLSRHPTHEGLSPTRPSPPMRAVAQHSPLLFAPLSPNQDPYLLSDRRPSAGHGAPISVLSRAHRAASLRDRPGTPISPLNMDGLSMEDGPMPSVSGMAVPLSQQQHQQQRSPYDMRGSPRDYFASGTAERARSAGIPMHYEADRSPSGPSAGFGHRYDPRDYPAHHLQNHAAAGGGGGGGGYSGPVHHHHTDSTRFSPAISTGPLHAAPGPGYHSSEQIERERFTHFKMQGGYHPMTSGSAADYGYAAEQHLHPGSRMPLAHGGGASVAAMGHPPVDRIAHSRRRRRPPYSYASMITQAIASSSEGRMTLREIYTWISSNFAGYPMSGPDSQGWQNTVRHNLSLGKIFVKKARTAQDIYDSCSSGNPSQSQAARGKGGWWTLHPVVLKQIRSGERTHNDEFDDVERLMELESASGSAATAQQGQPSVSVPYAMPSAAPVMAPSSSRGSVSGSETAASAEVVSASASMARTLSRQRSYSDSVDPSAVGRRRSLLPSGLHVSTAPVSRECSGVSCFTIPLSFLLSLHSIVVCRLIPALRFRRKSGRFSLA</sequence>
<dbReference type="InParanoid" id="A0A317XV86"/>
<dbReference type="STRING" id="1882483.A0A317XV86"/>
<evidence type="ECO:0000256" key="2">
    <source>
        <dbReference type="PROSITE-ProRule" id="PRU00089"/>
    </source>
</evidence>
<dbReference type="GO" id="GO:0005634">
    <property type="term" value="C:nucleus"/>
    <property type="evidence" value="ECO:0007669"/>
    <property type="project" value="UniProtKB-SubCell"/>
</dbReference>
<dbReference type="InterPro" id="IPR001766">
    <property type="entry name" value="Fork_head_dom"/>
</dbReference>
<evidence type="ECO:0000256" key="3">
    <source>
        <dbReference type="SAM" id="MobiDB-lite"/>
    </source>
</evidence>
<keyword evidence="2" id="KW-0539">Nucleus</keyword>
<evidence type="ECO:0000256" key="1">
    <source>
        <dbReference type="ARBA" id="ARBA00023125"/>
    </source>
</evidence>
<protein>
    <recommendedName>
        <fullName evidence="4">Fork-head domain-containing protein</fullName>
    </recommendedName>
</protein>
<comment type="subcellular location">
    <subcellularLocation>
        <location evidence="2">Nucleus</location>
    </subcellularLocation>
</comment>
<dbReference type="OrthoDB" id="5954824at2759"/>
<dbReference type="PROSITE" id="PS50039">
    <property type="entry name" value="FORK_HEAD_3"/>
    <property type="match status" value="1"/>
</dbReference>
<dbReference type="GO" id="GO:0000978">
    <property type="term" value="F:RNA polymerase II cis-regulatory region sequence-specific DNA binding"/>
    <property type="evidence" value="ECO:0007669"/>
    <property type="project" value="TreeGrafter"/>
</dbReference>
<feature type="DNA-binding region" description="Fork-head" evidence="2">
    <location>
        <begin position="523"/>
        <end position="642"/>
    </location>
</feature>
<proteinExistence type="predicted"/>
<dbReference type="AlphaFoldDB" id="A0A317XV86"/>
<gene>
    <name evidence="5" type="ORF">BCV70DRAFT_91462</name>
</gene>
<feature type="region of interest" description="Disordered" evidence="3">
    <location>
        <begin position="374"/>
        <end position="432"/>
    </location>
</feature>
<organism evidence="5 6">
    <name type="scientific">Testicularia cyperi</name>
    <dbReference type="NCBI Taxonomy" id="1882483"/>
    <lineage>
        <taxon>Eukaryota</taxon>
        <taxon>Fungi</taxon>
        <taxon>Dikarya</taxon>
        <taxon>Basidiomycota</taxon>
        <taxon>Ustilaginomycotina</taxon>
        <taxon>Ustilaginomycetes</taxon>
        <taxon>Ustilaginales</taxon>
        <taxon>Anthracoideaceae</taxon>
        <taxon>Testicularia</taxon>
    </lineage>
</organism>
<evidence type="ECO:0000313" key="5">
    <source>
        <dbReference type="EMBL" id="PWZ01241.1"/>
    </source>
</evidence>
<feature type="region of interest" description="Disordered" evidence="3">
    <location>
        <begin position="215"/>
        <end position="257"/>
    </location>
</feature>
<dbReference type="SUPFAM" id="SSF46785">
    <property type="entry name" value="Winged helix' DNA-binding domain"/>
    <property type="match status" value="1"/>
</dbReference>
<dbReference type="EMBL" id="KZ819191">
    <property type="protein sequence ID" value="PWZ01241.1"/>
    <property type="molecule type" value="Genomic_DNA"/>
</dbReference>
<keyword evidence="1 2" id="KW-0238">DNA-binding</keyword>
<reference evidence="5 6" key="1">
    <citation type="journal article" date="2018" name="Mol. Biol. Evol.">
        <title>Broad Genomic Sampling Reveals a Smut Pathogenic Ancestry of the Fungal Clade Ustilaginomycotina.</title>
        <authorList>
            <person name="Kijpornyongpan T."/>
            <person name="Mondo S.J."/>
            <person name="Barry K."/>
            <person name="Sandor L."/>
            <person name="Lee J."/>
            <person name="Lipzen A."/>
            <person name="Pangilinan J."/>
            <person name="LaButti K."/>
            <person name="Hainaut M."/>
            <person name="Henrissat B."/>
            <person name="Grigoriev I.V."/>
            <person name="Spatafora J.W."/>
            <person name="Aime M.C."/>
        </authorList>
    </citation>
    <scope>NUCLEOTIDE SEQUENCE [LARGE SCALE GENOMIC DNA]</scope>
    <source>
        <strain evidence="5 6">MCA 3645</strain>
    </source>
</reference>
<dbReference type="InterPro" id="IPR036390">
    <property type="entry name" value="WH_DNA-bd_sf"/>
</dbReference>
<dbReference type="Gene3D" id="1.10.10.10">
    <property type="entry name" value="Winged helix-like DNA-binding domain superfamily/Winged helix DNA-binding domain"/>
    <property type="match status" value="1"/>
</dbReference>
<dbReference type="CDD" id="cd00059">
    <property type="entry name" value="FH_FOX"/>
    <property type="match status" value="1"/>
</dbReference>
<feature type="compositionally biased region" description="Basic and acidic residues" evidence="3">
    <location>
        <begin position="391"/>
        <end position="400"/>
    </location>
</feature>
<feature type="compositionally biased region" description="Polar residues" evidence="3">
    <location>
        <begin position="148"/>
        <end position="158"/>
    </location>
</feature>
<name>A0A317XV86_9BASI</name>
<dbReference type="PROSITE" id="PS00657">
    <property type="entry name" value="FORK_HEAD_1"/>
    <property type="match status" value="1"/>
</dbReference>
<evidence type="ECO:0000259" key="4">
    <source>
        <dbReference type="PROSITE" id="PS50039"/>
    </source>
</evidence>
<feature type="compositionally biased region" description="Polar residues" evidence="3">
    <location>
        <begin position="23"/>
        <end position="36"/>
    </location>
</feature>
<dbReference type="InterPro" id="IPR036388">
    <property type="entry name" value="WH-like_DNA-bd_sf"/>
</dbReference>
<dbReference type="GO" id="GO:0000981">
    <property type="term" value="F:DNA-binding transcription factor activity, RNA polymerase II-specific"/>
    <property type="evidence" value="ECO:0007669"/>
    <property type="project" value="TreeGrafter"/>
</dbReference>
<accession>A0A317XV86</accession>
<feature type="region of interest" description="Disordered" evidence="3">
    <location>
        <begin position="1"/>
        <end position="197"/>
    </location>
</feature>
<dbReference type="InterPro" id="IPR018122">
    <property type="entry name" value="TF_fork_head_CS_1"/>
</dbReference>